<organism evidence="1 2">
    <name type="scientific">Diversispora eburnea</name>
    <dbReference type="NCBI Taxonomy" id="1213867"/>
    <lineage>
        <taxon>Eukaryota</taxon>
        <taxon>Fungi</taxon>
        <taxon>Fungi incertae sedis</taxon>
        <taxon>Mucoromycota</taxon>
        <taxon>Glomeromycotina</taxon>
        <taxon>Glomeromycetes</taxon>
        <taxon>Diversisporales</taxon>
        <taxon>Diversisporaceae</taxon>
        <taxon>Diversispora</taxon>
    </lineage>
</organism>
<dbReference type="AlphaFoldDB" id="A0A9N9C2I4"/>
<proteinExistence type="predicted"/>
<reference evidence="1" key="1">
    <citation type="submission" date="2021-06" db="EMBL/GenBank/DDBJ databases">
        <authorList>
            <person name="Kallberg Y."/>
            <person name="Tangrot J."/>
            <person name="Rosling A."/>
        </authorList>
    </citation>
    <scope>NUCLEOTIDE SEQUENCE</scope>
    <source>
        <strain evidence="1">AZ414A</strain>
    </source>
</reference>
<dbReference type="OrthoDB" id="2339500at2759"/>
<comment type="caution">
    <text evidence="1">The sequence shown here is derived from an EMBL/GenBank/DDBJ whole genome shotgun (WGS) entry which is preliminary data.</text>
</comment>
<dbReference type="EMBL" id="CAJVPK010001510">
    <property type="protein sequence ID" value="CAG8589273.1"/>
    <property type="molecule type" value="Genomic_DNA"/>
</dbReference>
<accession>A0A9N9C2I4</accession>
<sequence length="487" mass="55041">MRIKKELQLILNDPNVKDLFYGREEVERKASKEVSIYDNQKLYIIVNRIPTEPLNIVGEFPIVYIRWGSFTDFVPTSHPKSPFPREVIKKFDSILDTHIGLDFRLQFSNLTAIGLDWKIILGCYEERPSIVFYVIRKGVIPLGDKLLPQTIAGIETDVREGYYSPTGKDSEYCRRYMSTVSSGCSIGNIGTTRAGTLGAFVKKESVEKIFFLTNHHVIQDGSKNRCLVSQPAYIDYVGKFKSDIEKEKELLKKSQHVDYDKEGTEVARAEIKRLENILKDARKKDTMLGSFFNGIRDNYEIDGKNYGVDAAIASLELLKNGNFRNINPKCFCIPESTFKQSSFEPIRPSGNIINSNLVNVSEPILKIGRETGLTVGYIKETPLSSNFLTNYHVFFQQERIFGRVLMEAIKNQNKTIFPSKWLDRQIIVRSKDSPFMEKGDSGCVWFDQSGAFIALGHGTLDTSSGTYAIGSPIHAVTKALDISIFVG</sequence>
<evidence type="ECO:0000313" key="1">
    <source>
        <dbReference type="EMBL" id="CAG8589273.1"/>
    </source>
</evidence>
<protein>
    <submittedName>
        <fullName evidence="1">6121_t:CDS:1</fullName>
    </submittedName>
</protein>
<gene>
    <name evidence="1" type="ORF">DEBURN_LOCUS8971</name>
</gene>
<evidence type="ECO:0000313" key="2">
    <source>
        <dbReference type="Proteomes" id="UP000789706"/>
    </source>
</evidence>
<name>A0A9N9C2I4_9GLOM</name>
<keyword evidence="2" id="KW-1185">Reference proteome</keyword>
<dbReference type="Proteomes" id="UP000789706">
    <property type="component" value="Unassembled WGS sequence"/>
</dbReference>